<evidence type="ECO:0000256" key="7">
    <source>
        <dbReference type="ARBA" id="ARBA00022967"/>
    </source>
</evidence>
<dbReference type="FunCoup" id="A0A7J8CZ12">
    <property type="interactions" value="1"/>
</dbReference>
<dbReference type="AlphaFoldDB" id="A0A7J8CZ12"/>
<dbReference type="GO" id="GO:0005524">
    <property type="term" value="F:ATP binding"/>
    <property type="evidence" value="ECO:0007669"/>
    <property type="project" value="UniProtKB-KW"/>
</dbReference>
<dbReference type="InterPro" id="IPR027417">
    <property type="entry name" value="P-loop_NTPase"/>
</dbReference>
<dbReference type="SUPFAM" id="SSF52540">
    <property type="entry name" value="P-loop containing nucleoside triphosphate hydrolases"/>
    <property type="match status" value="1"/>
</dbReference>
<proteinExistence type="inferred from homology"/>
<sequence length="297" mass="33198">MSQVKYWDCWDPVAPVELAGCSSVGDPQGDSTVRFLGYCPQEDALWPSLTVRQHLEVFAAVKGLRDADAVVAITRLVDTFKLREQLDAPVQKLRAGASRKLCFMLSILGNAPVLLLDEPSTGMDPVGQQQMWQMIQTAIKNTEKGALLITHHLAEAEAVCDRVAIMVSGRLRCVGSIQHLKSRLGQAYVLELKVRETARVALVHAEILKLFPQAMRQERNSSFLTYKLPMADAHPLAQAFHKLEAVKHNFDLEEYSLSQCTLEKVLVELSKEQEVGNLDEEADTTKRWRLLSHPDDA</sequence>
<dbReference type="Pfam" id="PF23321">
    <property type="entry name" value="R1_ABCA1"/>
    <property type="match status" value="1"/>
</dbReference>
<reference evidence="12 13" key="1">
    <citation type="journal article" date="2020" name="Nature">
        <title>Six reference-quality genomes reveal evolution of bat adaptations.</title>
        <authorList>
            <person name="Jebb D."/>
            <person name="Huang Z."/>
            <person name="Pippel M."/>
            <person name="Hughes G.M."/>
            <person name="Lavrichenko K."/>
            <person name="Devanna P."/>
            <person name="Winkler S."/>
            <person name="Jermiin L.S."/>
            <person name="Skirmuntt E.C."/>
            <person name="Katzourakis A."/>
            <person name="Burkitt-Gray L."/>
            <person name="Ray D.A."/>
            <person name="Sullivan K.A.M."/>
            <person name="Roscito J.G."/>
            <person name="Kirilenko B.M."/>
            <person name="Davalos L.M."/>
            <person name="Corthals A.P."/>
            <person name="Power M.L."/>
            <person name="Jones G."/>
            <person name="Ransome R.D."/>
            <person name="Dechmann D.K.N."/>
            <person name="Locatelli A.G."/>
            <person name="Puechmaille S.J."/>
            <person name="Fedrigo O."/>
            <person name="Jarvis E.D."/>
            <person name="Hiller M."/>
            <person name="Vernes S.C."/>
            <person name="Myers E.W."/>
            <person name="Teeling E.C."/>
        </authorList>
    </citation>
    <scope>NUCLEOTIDE SEQUENCE [LARGE SCALE GENOMIC DNA]</scope>
    <source>
        <strain evidence="12">MMolMol1</strain>
        <tissue evidence="12">Muscle</tissue>
    </source>
</reference>
<evidence type="ECO:0000259" key="10">
    <source>
        <dbReference type="Pfam" id="PF00005"/>
    </source>
</evidence>
<evidence type="ECO:0000256" key="2">
    <source>
        <dbReference type="ARBA" id="ARBA00008869"/>
    </source>
</evidence>
<evidence type="ECO:0000256" key="9">
    <source>
        <dbReference type="ARBA" id="ARBA00023136"/>
    </source>
</evidence>
<keyword evidence="3" id="KW-0813">Transport</keyword>
<dbReference type="FunFam" id="3.40.50.300:FF:000335">
    <property type="entry name" value="ATP binding cassette subfamily A member 5"/>
    <property type="match status" value="1"/>
</dbReference>
<evidence type="ECO:0000313" key="12">
    <source>
        <dbReference type="EMBL" id="KAF6416133.1"/>
    </source>
</evidence>
<dbReference type="InterPro" id="IPR056264">
    <property type="entry name" value="R2_ABCA1-4-like"/>
</dbReference>
<dbReference type="EMBL" id="JACASF010000019">
    <property type="protein sequence ID" value="KAF6416133.1"/>
    <property type="molecule type" value="Genomic_DNA"/>
</dbReference>
<accession>A0A7J8CZ12</accession>
<keyword evidence="9" id="KW-0472">Membrane</keyword>
<keyword evidence="6" id="KW-0067">ATP-binding</keyword>
<keyword evidence="5" id="KW-0547">Nucleotide-binding</keyword>
<comment type="caution">
    <text evidence="12">The sequence shown here is derived from an EMBL/GenBank/DDBJ whole genome shotgun (WGS) entry which is preliminary data.</text>
</comment>
<keyword evidence="7" id="KW-1278">Translocase</keyword>
<comment type="similarity">
    <text evidence="2">Belongs to the ABC transporter superfamily. ABCA family.</text>
</comment>
<evidence type="ECO:0000256" key="8">
    <source>
        <dbReference type="ARBA" id="ARBA00022989"/>
    </source>
</evidence>
<evidence type="ECO:0000313" key="13">
    <source>
        <dbReference type="Proteomes" id="UP000550707"/>
    </source>
</evidence>
<dbReference type="PANTHER" id="PTHR19229">
    <property type="entry name" value="ATP-BINDING CASSETTE TRANSPORTER SUBFAMILY A ABCA"/>
    <property type="match status" value="1"/>
</dbReference>
<dbReference type="GO" id="GO:0140359">
    <property type="term" value="F:ABC-type transporter activity"/>
    <property type="evidence" value="ECO:0007669"/>
    <property type="project" value="InterPro"/>
</dbReference>
<dbReference type="InterPro" id="IPR026082">
    <property type="entry name" value="ABCA"/>
</dbReference>
<protein>
    <recommendedName>
        <fullName evidence="14">ATP binding cassette subfamily A member 10</fullName>
    </recommendedName>
</protein>
<evidence type="ECO:0000256" key="5">
    <source>
        <dbReference type="ARBA" id="ARBA00022741"/>
    </source>
</evidence>
<evidence type="ECO:0000256" key="6">
    <source>
        <dbReference type="ARBA" id="ARBA00022840"/>
    </source>
</evidence>
<evidence type="ECO:0000256" key="3">
    <source>
        <dbReference type="ARBA" id="ARBA00022448"/>
    </source>
</evidence>
<keyword evidence="4" id="KW-0812">Transmembrane</keyword>
<name>A0A7J8CZ12_MOLMO</name>
<dbReference type="Pfam" id="PF00005">
    <property type="entry name" value="ABC_tran"/>
    <property type="match status" value="1"/>
</dbReference>
<dbReference type="PANTHER" id="PTHR19229:SF13">
    <property type="entry name" value="ATP-BINDING CASSETTE SUB-FAMILY A MEMBER 6"/>
    <property type="match status" value="1"/>
</dbReference>
<dbReference type="GO" id="GO:0016887">
    <property type="term" value="F:ATP hydrolysis activity"/>
    <property type="evidence" value="ECO:0007669"/>
    <property type="project" value="InterPro"/>
</dbReference>
<dbReference type="InParanoid" id="A0A7J8CZ12"/>
<evidence type="ECO:0000256" key="1">
    <source>
        <dbReference type="ARBA" id="ARBA00004141"/>
    </source>
</evidence>
<dbReference type="InterPro" id="IPR003439">
    <property type="entry name" value="ABC_transporter-like_ATP-bd"/>
</dbReference>
<dbReference type="Proteomes" id="UP000550707">
    <property type="component" value="Unassembled WGS sequence"/>
</dbReference>
<keyword evidence="8" id="KW-1133">Transmembrane helix</keyword>
<evidence type="ECO:0000256" key="4">
    <source>
        <dbReference type="ARBA" id="ARBA00022692"/>
    </source>
</evidence>
<feature type="domain" description="ABC transporter" evidence="10">
    <location>
        <begin position="34"/>
        <end position="120"/>
    </location>
</feature>
<dbReference type="GO" id="GO:0016020">
    <property type="term" value="C:membrane"/>
    <property type="evidence" value="ECO:0007669"/>
    <property type="project" value="UniProtKB-SubCell"/>
</dbReference>
<keyword evidence="13" id="KW-1185">Reference proteome</keyword>
<feature type="domain" description="ABCA1-4-like C-terminal R2 regulatory" evidence="11">
    <location>
        <begin position="185"/>
        <end position="259"/>
    </location>
</feature>
<evidence type="ECO:0008006" key="14">
    <source>
        <dbReference type="Google" id="ProtNLM"/>
    </source>
</evidence>
<comment type="subcellular location">
    <subcellularLocation>
        <location evidence="1">Membrane</location>
        <topology evidence="1">Multi-pass membrane protein</topology>
    </subcellularLocation>
</comment>
<dbReference type="GO" id="GO:0005319">
    <property type="term" value="F:lipid transporter activity"/>
    <property type="evidence" value="ECO:0007669"/>
    <property type="project" value="TreeGrafter"/>
</dbReference>
<gene>
    <name evidence="12" type="ORF">HJG59_009447</name>
</gene>
<evidence type="ECO:0000259" key="11">
    <source>
        <dbReference type="Pfam" id="PF23321"/>
    </source>
</evidence>
<organism evidence="12 13">
    <name type="scientific">Molossus molossus</name>
    <name type="common">Pallas' mastiff bat</name>
    <name type="synonym">Vespertilio molossus</name>
    <dbReference type="NCBI Taxonomy" id="27622"/>
    <lineage>
        <taxon>Eukaryota</taxon>
        <taxon>Metazoa</taxon>
        <taxon>Chordata</taxon>
        <taxon>Craniata</taxon>
        <taxon>Vertebrata</taxon>
        <taxon>Euteleostomi</taxon>
        <taxon>Mammalia</taxon>
        <taxon>Eutheria</taxon>
        <taxon>Laurasiatheria</taxon>
        <taxon>Chiroptera</taxon>
        <taxon>Yangochiroptera</taxon>
        <taxon>Molossidae</taxon>
        <taxon>Molossus</taxon>
    </lineage>
</organism>
<dbReference type="Gene3D" id="3.40.50.300">
    <property type="entry name" value="P-loop containing nucleotide triphosphate hydrolases"/>
    <property type="match status" value="1"/>
</dbReference>